<comment type="caution">
    <text evidence="2">The sequence shown here is derived from an EMBL/GenBank/DDBJ whole genome shotgun (WGS) entry which is preliminary data.</text>
</comment>
<dbReference type="EMBL" id="JANIBL010000037">
    <property type="protein sequence ID" value="MCQ8118281.1"/>
    <property type="molecule type" value="Genomic_DNA"/>
</dbReference>
<evidence type="ECO:0000259" key="1">
    <source>
        <dbReference type="Pfam" id="PF01850"/>
    </source>
</evidence>
<evidence type="ECO:0000313" key="2">
    <source>
        <dbReference type="EMBL" id="MCQ8118281.1"/>
    </source>
</evidence>
<dbReference type="InterPro" id="IPR041705">
    <property type="entry name" value="PIN_Sll0205"/>
</dbReference>
<name>A0ABT1TU23_9GAMM</name>
<dbReference type="Proteomes" id="UP001524570">
    <property type="component" value="Unassembled WGS sequence"/>
</dbReference>
<accession>A0ABT1TU23</accession>
<evidence type="ECO:0000313" key="3">
    <source>
        <dbReference type="Proteomes" id="UP001524570"/>
    </source>
</evidence>
<sequence length="128" mass="15030">MKFLLDTHVFIWLDSEPEKLGMTALTICQNHNNDLYLSMASVWEMQIKQQLGKLKLKLPLNQLIDEQCVNNGLRILPMETRHIYALNDLPFHHKDPFDRLILTQARLEKISLITADKAFSHYDVDLIW</sequence>
<dbReference type="Gene3D" id="3.40.50.1010">
    <property type="entry name" value="5'-nuclease"/>
    <property type="match status" value="1"/>
</dbReference>
<dbReference type="PANTHER" id="PTHR36173:SF2">
    <property type="entry name" value="RIBONUCLEASE VAPC16"/>
    <property type="match status" value="1"/>
</dbReference>
<dbReference type="InterPro" id="IPR052919">
    <property type="entry name" value="TA_system_RNase"/>
</dbReference>
<organism evidence="2 3">
    <name type="scientific">Methylomonas rosea</name>
    <dbReference type="NCBI Taxonomy" id="2952227"/>
    <lineage>
        <taxon>Bacteria</taxon>
        <taxon>Pseudomonadati</taxon>
        <taxon>Pseudomonadota</taxon>
        <taxon>Gammaproteobacteria</taxon>
        <taxon>Methylococcales</taxon>
        <taxon>Methylococcaceae</taxon>
        <taxon>Methylomonas</taxon>
    </lineage>
</organism>
<protein>
    <submittedName>
        <fullName evidence="2">Type II toxin-antitoxin system VapC family toxin</fullName>
    </submittedName>
</protein>
<reference evidence="2 3" key="1">
    <citation type="submission" date="2022-07" db="EMBL/GenBank/DDBJ databases">
        <title>Methylomonas rivi sp. nov., Methylomonas rosea sp. nov., Methylomonas aureus sp. nov. and Methylomonas subterranea sp. nov., four novel methanotrophs isolated from a freshwater creek and the deep terrestrial subsurface.</title>
        <authorList>
            <person name="Abin C."/>
            <person name="Sankaranarayanan K."/>
            <person name="Garner C."/>
            <person name="Sindelar R."/>
            <person name="Kotary K."/>
            <person name="Garner R."/>
            <person name="Barclay S."/>
            <person name="Lawson P."/>
            <person name="Krumholz L."/>
        </authorList>
    </citation>
    <scope>NUCLEOTIDE SEQUENCE [LARGE SCALE GENOMIC DNA]</scope>
    <source>
        <strain evidence="2 3">WSC-7</strain>
    </source>
</reference>
<dbReference type="CDD" id="cd09872">
    <property type="entry name" value="PIN_Sll0205-like"/>
    <property type="match status" value="1"/>
</dbReference>
<feature type="domain" description="PIN" evidence="1">
    <location>
        <begin position="4"/>
        <end position="123"/>
    </location>
</feature>
<dbReference type="RefSeq" id="WP_256607321.1">
    <property type="nucleotide sequence ID" value="NZ_JANIBL010000037.1"/>
</dbReference>
<proteinExistence type="predicted"/>
<dbReference type="InterPro" id="IPR002716">
    <property type="entry name" value="PIN_dom"/>
</dbReference>
<dbReference type="PANTHER" id="PTHR36173">
    <property type="entry name" value="RIBONUCLEASE VAPC16-RELATED"/>
    <property type="match status" value="1"/>
</dbReference>
<dbReference type="InterPro" id="IPR029060">
    <property type="entry name" value="PIN-like_dom_sf"/>
</dbReference>
<gene>
    <name evidence="2" type="ORF">NP589_12655</name>
</gene>
<dbReference type="Pfam" id="PF01850">
    <property type="entry name" value="PIN"/>
    <property type="match status" value="1"/>
</dbReference>
<dbReference type="SUPFAM" id="SSF88723">
    <property type="entry name" value="PIN domain-like"/>
    <property type="match status" value="1"/>
</dbReference>
<keyword evidence="3" id="KW-1185">Reference proteome</keyword>